<dbReference type="SMART" id="SM00093">
    <property type="entry name" value="SERPIN"/>
    <property type="match status" value="1"/>
</dbReference>
<dbReference type="InterPro" id="IPR023795">
    <property type="entry name" value="Serpin_CS"/>
</dbReference>
<dbReference type="SUPFAM" id="SSF56574">
    <property type="entry name" value="Serpins"/>
    <property type="match status" value="1"/>
</dbReference>
<reference evidence="3 4" key="1">
    <citation type="submission" date="2019-07" db="EMBL/GenBank/DDBJ databases">
        <title>Whole genome shotgun sequence of Cerasibacillus quisquiliarum NBRC 102429.</title>
        <authorList>
            <person name="Hosoyama A."/>
            <person name="Uohara A."/>
            <person name="Ohji S."/>
            <person name="Ichikawa N."/>
        </authorList>
    </citation>
    <scope>NUCLEOTIDE SEQUENCE [LARGE SCALE GENOMIC DNA]</scope>
    <source>
        <strain evidence="3 4">NBRC 102429</strain>
    </source>
</reference>
<dbReference type="InterPro" id="IPR042178">
    <property type="entry name" value="Serpin_sf_1"/>
</dbReference>
<keyword evidence="4" id="KW-1185">Reference proteome</keyword>
<gene>
    <name evidence="3" type="ORF">CQU01_18400</name>
</gene>
<sequence length="418" mass="47874">MKRLLIILLSCLIMIGFGCGKESEGNRSLKIGSEVEFGEDDYQNITTASNTFGFQLLNEIEAERDENVLISPLSAFMALSMVYNGALGETKEEMAKTLHVPGISAEQLNKANASLMTKLYEHTKQVELQIANSLWLNEDYQFKEAFQTNNESYFNADMKYFDLDDRKAPEKMNKWASDKTNEKIKEIIEPPLHRDLVSVIMNAIYFQGDWTYPFEKSRTEEAPFYLSDGTISSVSMMSLNEKLEYMENDVFQAVRLPYGEDDDGQLTMKIFLPKEDVGIARMEKEWTADNWKAWNNSFNKSQGTLKLPRFQVEYGVELEDALKKLGMTKAFTRDANFKDMITRDDIPLWIHKVTQKTFLDVNEEGTEAAAVTKVEMITESALVDEPFVMEVNRPFYVVIADEELDVILFIGKIVKPEP</sequence>
<dbReference type="PROSITE" id="PS51257">
    <property type="entry name" value="PROKAR_LIPOPROTEIN"/>
    <property type="match status" value="1"/>
</dbReference>
<dbReference type="RefSeq" id="WP_146937948.1">
    <property type="nucleotide sequence ID" value="NZ_BJXW01000020.1"/>
</dbReference>
<evidence type="ECO:0000313" key="4">
    <source>
        <dbReference type="Proteomes" id="UP000321491"/>
    </source>
</evidence>
<dbReference type="InterPro" id="IPR000215">
    <property type="entry name" value="Serpin_fam"/>
</dbReference>
<protein>
    <submittedName>
        <fullName evidence="3">Serine protease inhibitor</fullName>
    </submittedName>
</protein>
<name>A0A511V2Q6_9BACI</name>
<comment type="caution">
    <text evidence="3">The sequence shown here is derived from an EMBL/GenBank/DDBJ whole genome shotgun (WGS) entry which is preliminary data.</text>
</comment>
<dbReference type="Pfam" id="PF00079">
    <property type="entry name" value="Serpin"/>
    <property type="match status" value="1"/>
</dbReference>
<dbReference type="EMBL" id="BJXW01000020">
    <property type="protein sequence ID" value="GEN31602.1"/>
    <property type="molecule type" value="Genomic_DNA"/>
</dbReference>
<organism evidence="3 4">
    <name type="scientific">Cerasibacillus quisquiliarum</name>
    <dbReference type="NCBI Taxonomy" id="227865"/>
    <lineage>
        <taxon>Bacteria</taxon>
        <taxon>Bacillati</taxon>
        <taxon>Bacillota</taxon>
        <taxon>Bacilli</taxon>
        <taxon>Bacillales</taxon>
        <taxon>Bacillaceae</taxon>
        <taxon>Cerasibacillus</taxon>
    </lineage>
</organism>
<dbReference type="PANTHER" id="PTHR11461">
    <property type="entry name" value="SERINE PROTEASE INHIBITOR, SERPIN"/>
    <property type="match status" value="1"/>
</dbReference>
<evidence type="ECO:0000259" key="2">
    <source>
        <dbReference type="SMART" id="SM00093"/>
    </source>
</evidence>
<feature type="domain" description="Serpin" evidence="2">
    <location>
        <begin position="54"/>
        <end position="416"/>
    </location>
</feature>
<dbReference type="InterPro" id="IPR036186">
    <property type="entry name" value="Serpin_sf"/>
</dbReference>
<dbReference type="Gene3D" id="3.30.497.10">
    <property type="entry name" value="Antithrombin, subunit I, domain 2"/>
    <property type="match status" value="1"/>
</dbReference>
<comment type="similarity">
    <text evidence="1">Belongs to the serpin family.</text>
</comment>
<dbReference type="InterPro" id="IPR023796">
    <property type="entry name" value="Serpin_dom"/>
</dbReference>
<dbReference type="CDD" id="cd19588">
    <property type="entry name" value="serpin_miropin-like"/>
    <property type="match status" value="1"/>
</dbReference>
<dbReference type="Gene3D" id="2.30.39.10">
    <property type="entry name" value="Alpha-1-antitrypsin, domain 1"/>
    <property type="match status" value="1"/>
</dbReference>
<dbReference type="GO" id="GO:0004867">
    <property type="term" value="F:serine-type endopeptidase inhibitor activity"/>
    <property type="evidence" value="ECO:0007669"/>
    <property type="project" value="InterPro"/>
</dbReference>
<dbReference type="Proteomes" id="UP000321491">
    <property type="component" value="Unassembled WGS sequence"/>
</dbReference>
<dbReference type="OrthoDB" id="9764871at2"/>
<dbReference type="PANTHER" id="PTHR11461:SF211">
    <property type="entry name" value="GH10112P-RELATED"/>
    <property type="match status" value="1"/>
</dbReference>
<dbReference type="GO" id="GO:0005615">
    <property type="term" value="C:extracellular space"/>
    <property type="evidence" value="ECO:0007669"/>
    <property type="project" value="InterPro"/>
</dbReference>
<dbReference type="PROSITE" id="PS00284">
    <property type="entry name" value="SERPIN"/>
    <property type="match status" value="1"/>
</dbReference>
<evidence type="ECO:0000313" key="3">
    <source>
        <dbReference type="EMBL" id="GEN31602.1"/>
    </source>
</evidence>
<accession>A0A511V2Q6</accession>
<proteinExistence type="inferred from homology"/>
<dbReference type="InterPro" id="IPR042185">
    <property type="entry name" value="Serpin_sf_2"/>
</dbReference>
<dbReference type="AlphaFoldDB" id="A0A511V2Q6"/>
<evidence type="ECO:0000256" key="1">
    <source>
        <dbReference type="RuleBase" id="RU000411"/>
    </source>
</evidence>